<evidence type="ECO:0000256" key="1">
    <source>
        <dbReference type="SAM" id="Phobius"/>
    </source>
</evidence>
<organism evidence="2 3">
    <name type="scientific">Caldanaerobacter subterraneus</name>
    <dbReference type="NCBI Taxonomy" id="911092"/>
    <lineage>
        <taxon>Bacteria</taxon>
        <taxon>Bacillati</taxon>
        <taxon>Bacillota</taxon>
        <taxon>Clostridia</taxon>
        <taxon>Thermoanaerobacterales</taxon>
        <taxon>Thermoanaerobacteraceae</taxon>
        <taxon>Caldanaerobacter</taxon>
    </lineage>
</organism>
<evidence type="ECO:0000313" key="2">
    <source>
        <dbReference type="EMBL" id="NNG66393.1"/>
    </source>
</evidence>
<protein>
    <submittedName>
        <fullName evidence="2">Uncharacterized protein</fullName>
    </submittedName>
</protein>
<feature type="transmembrane region" description="Helical" evidence="1">
    <location>
        <begin position="60"/>
        <end position="78"/>
    </location>
</feature>
<proteinExistence type="predicted"/>
<accession>A0A7Y2L5Y1</accession>
<reference evidence="2 3" key="1">
    <citation type="submission" date="2020-04" db="EMBL/GenBank/DDBJ databases">
        <title>Draft genome sequence of Caldanaerobacter sunterraneus. strain 1523vc isolated from Griffin hot spring, Kamchatka, Russia.</title>
        <authorList>
            <person name="Toshchakov S.V."/>
            <person name="Podosokorskaya O.A."/>
            <person name="Kublanov I.V."/>
            <person name="Korzhenkov A."/>
            <person name="Patrushev M.V."/>
        </authorList>
    </citation>
    <scope>NUCLEOTIDE SEQUENCE [LARGE SCALE GENOMIC DNA]</scope>
    <source>
        <strain evidence="2 3">1523vc</strain>
    </source>
</reference>
<keyword evidence="1" id="KW-0812">Transmembrane</keyword>
<name>A0A7Y2L5Y1_9THEO</name>
<feature type="transmembrane region" description="Helical" evidence="1">
    <location>
        <begin position="7"/>
        <end position="35"/>
    </location>
</feature>
<dbReference type="EMBL" id="JABEQB010000008">
    <property type="protein sequence ID" value="NNG66393.1"/>
    <property type="molecule type" value="Genomic_DNA"/>
</dbReference>
<dbReference type="RefSeq" id="WP_170270590.1">
    <property type="nucleotide sequence ID" value="NZ_JABEQB010000008.1"/>
</dbReference>
<keyword evidence="1" id="KW-1133">Transmembrane helix</keyword>
<gene>
    <name evidence="2" type="ORF">HKI81_03960</name>
</gene>
<comment type="caution">
    <text evidence="2">The sequence shown here is derived from an EMBL/GenBank/DDBJ whole genome shotgun (WGS) entry which is preliminary data.</text>
</comment>
<keyword evidence="1" id="KW-0472">Membrane</keyword>
<evidence type="ECO:0000313" key="3">
    <source>
        <dbReference type="Proteomes" id="UP000529861"/>
    </source>
</evidence>
<dbReference type="AlphaFoldDB" id="A0A7Y2L5Y1"/>
<sequence length="90" mass="10477">MSSYYDSLLMAISSIMSLKFLIIITVFLIAVWFFAETREIEVFIGTLGFCLTLSHFTRKYGLVILTLYALIIMVECLIQRKEEIENKQKL</sequence>
<dbReference type="Proteomes" id="UP000529861">
    <property type="component" value="Unassembled WGS sequence"/>
</dbReference>